<dbReference type="InterPro" id="IPR052893">
    <property type="entry name" value="TCS_response_regulator"/>
</dbReference>
<dbReference type="PANTHER" id="PTHR44520:SF1">
    <property type="entry name" value="TWO-COMPONENT SYSTEM REGULATORY PROTEIN"/>
    <property type="match status" value="1"/>
</dbReference>
<dbReference type="SUPFAM" id="SSF52172">
    <property type="entry name" value="CheY-like"/>
    <property type="match status" value="1"/>
</dbReference>
<name>A0AAE3R5Y1_9BACT</name>
<dbReference type="Gene3D" id="3.40.50.2300">
    <property type="match status" value="1"/>
</dbReference>
<proteinExistence type="predicted"/>
<evidence type="ECO:0000313" key="4">
    <source>
        <dbReference type="Proteomes" id="UP001232063"/>
    </source>
</evidence>
<dbReference type="Proteomes" id="UP001232063">
    <property type="component" value="Unassembled WGS sequence"/>
</dbReference>
<dbReference type="InterPro" id="IPR001789">
    <property type="entry name" value="Sig_transdc_resp-reg_receiver"/>
</dbReference>
<evidence type="ECO:0000259" key="2">
    <source>
        <dbReference type="PROSITE" id="PS50110"/>
    </source>
</evidence>
<accession>A0AAE3R5Y1</accession>
<reference evidence="3" key="1">
    <citation type="submission" date="2023-05" db="EMBL/GenBank/DDBJ databases">
        <authorList>
            <person name="Zhang X."/>
        </authorList>
    </citation>
    <scope>NUCLEOTIDE SEQUENCE</scope>
    <source>
        <strain evidence="3">BD1B2-1</strain>
    </source>
</reference>
<feature type="modified residue" description="4-aspartylphosphate" evidence="1">
    <location>
        <position position="63"/>
    </location>
</feature>
<sequence>MEVLYIEDTPEDADLALRSLRKHNLVNEVKLLEDGQAALDYLFGEGEYASSGRGKIPRLMLLDLKLPKISGLEVLARMKTDDQLKHIPVVVLTSSNEDVDIKKAYALGANSYIVKPVDFQNFAEAIRQVGLYWLVLNEPPSNT</sequence>
<dbReference type="Pfam" id="PF00072">
    <property type="entry name" value="Response_reg"/>
    <property type="match status" value="1"/>
</dbReference>
<organism evidence="3 4">
    <name type="scientific">Xanthocytophaga agilis</name>
    <dbReference type="NCBI Taxonomy" id="3048010"/>
    <lineage>
        <taxon>Bacteria</taxon>
        <taxon>Pseudomonadati</taxon>
        <taxon>Bacteroidota</taxon>
        <taxon>Cytophagia</taxon>
        <taxon>Cytophagales</taxon>
        <taxon>Rhodocytophagaceae</taxon>
        <taxon>Xanthocytophaga</taxon>
    </lineage>
</organism>
<keyword evidence="4" id="KW-1185">Reference proteome</keyword>
<evidence type="ECO:0000313" key="3">
    <source>
        <dbReference type="EMBL" id="MDJ1503840.1"/>
    </source>
</evidence>
<dbReference type="RefSeq" id="WP_313986379.1">
    <property type="nucleotide sequence ID" value="NZ_JASJOU010000009.1"/>
</dbReference>
<dbReference type="InterPro" id="IPR011006">
    <property type="entry name" value="CheY-like_superfamily"/>
</dbReference>
<feature type="domain" description="Response regulatory" evidence="2">
    <location>
        <begin position="2"/>
        <end position="130"/>
    </location>
</feature>
<protein>
    <submittedName>
        <fullName evidence="3">Response regulator</fullName>
    </submittedName>
</protein>
<dbReference type="EMBL" id="JASJOU010000009">
    <property type="protein sequence ID" value="MDJ1503840.1"/>
    <property type="molecule type" value="Genomic_DNA"/>
</dbReference>
<dbReference type="CDD" id="cd17557">
    <property type="entry name" value="REC_Rcp-like"/>
    <property type="match status" value="1"/>
</dbReference>
<dbReference type="SMART" id="SM00448">
    <property type="entry name" value="REC"/>
    <property type="match status" value="1"/>
</dbReference>
<keyword evidence="1" id="KW-0597">Phosphoprotein</keyword>
<dbReference type="PROSITE" id="PS50110">
    <property type="entry name" value="RESPONSE_REGULATORY"/>
    <property type="match status" value="1"/>
</dbReference>
<evidence type="ECO:0000256" key="1">
    <source>
        <dbReference type="PROSITE-ProRule" id="PRU00169"/>
    </source>
</evidence>
<dbReference type="PANTHER" id="PTHR44520">
    <property type="entry name" value="RESPONSE REGULATOR RCP1-RELATED"/>
    <property type="match status" value="1"/>
</dbReference>
<dbReference type="GO" id="GO:0000160">
    <property type="term" value="P:phosphorelay signal transduction system"/>
    <property type="evidence" value="ECO:0007669"/>
    <property type="project" value="InterPro"/>
</dbReference>
<dbReference type="AlphaFoldDB" id="A0AAE3R5Y1"/>
<gene>
    <name evidence="3" type="ORF">QNI22_24470</name>
</gene>
<comment type="caution">
    <text evidence="3">The sequence shown here is derived from an EMBL/GenBank/DDBJ whole genome shotgun (WGS) entry which is preliminary data.</text>
</comment>